<keyword evidence="2" id="KW-0690">Ribosome biogenesis</keyword>
<dbReference type="InterPro" id="IPR000467">
    <property type="entry name" value="G_patch_dom"/>
</dbReference>
<evidence type="ECO:0000256" key="3">
    <source>
        <dbReference type="ARBA" id="ARBA00022552"/>
    </source>
</evidence>
<feature type="compositionally biased region" description="Basic residues" evidence="8">
    <location>
        <begin position="260"/>
        <end position="273"/>
    </location>
</feature>
<evidence type="ECO:0000313" key="11">
    <source>
        <dbReference type="Proteomes" id="UP000054481"/>
    </source>
</evidence>
<comment type="similarity">
    <text evidence="5">Belongs to the PINX1 family.</text>
</comment>
<evidence type="ECO:0000256" key="7">
    <source>
        <dbReference type="ARBA" id="ARBA00043878"/>
    </source>
</evidence>
<evidence type="ECO:0000256" key="2">
    <source>
        <dbReference type="ARBA" id="ARBA00022517"/>
    </source>
</evidence>
<feature type="compositionally biased region" description="Polar residues" evidence="8">
    <location>
        <begin position="16"/>
        <end position="26"/>
    </location>
</feature>
<evidence type="ECO:0000256" key="4">
    <source>
        <dbReference type="ARBA" id="ARBA00023242"/>
    </source>
</evidence>
<evidence type="ECO:0000259" key="9">
    <source>
        <dbReference type="PROSITE" id="PS50174"/>
    </source>
</evidence>
<sequence>MGLLADSKSRRKINKDPNNTKWSRDTTTFGQKILRAQGWQPGQYLGAKDAAHSDLHTAANSSHIRVSVKDDVKGLGFTKSREDVVTGLDVFSDLLSRLNGKSAEAIEGDRQARLVMKTNAYVEQKWGPMRFVRGGLLVGDNMEQEEPSAESSTSESEDKGEDSNEPPKKDKKNKKRKHADVDDADADADAKKEKKRRKEERRARKASEKATTISLDEGSTSEDFNKKRKDRKDKKDESGAEEVPTNGTTQSDGDESGTRKKDRKSKSKDKKRAASAEDEAADDEKKSKREKKERKKRKKLDAEAAESQAEESMQQRDGSESAPATGVSTPTEGGTGTSTPRGGRNAARSRFLAAKRQAMMDTKALNQIFMIKA</sequence>
<comment type="function">
    <text evidence="7">Involved in rRNA-processing at A0, A1 and A2 sites and negatively regulates telomerase.</text>
</comment>
<feature type="region of interest" description="Disordered" evidence="8">
    <location>
        <begin position="1"/>
        <end position="26"/>
    </location>
</feature>
<dbReference type="PANTHER" id="PTHR23149">
    <property type="entry name" value="G PATCH DOMAIN CONTAINING PROTEIN"/>
    <property type="match status" value="1"/>
</dbReference>
<gene>
    <name evidence="10" type="ORF">HIM_08006</name>
</gene>
<dbReference type="PANTHER" id="PTHR23149:SF31">
    <property type="entry name" value="PROTEIN PXR1"/>
    <property type="match status" value="1"/>
</dbReference>
<protein>
    <recommendedName>
        <fullName evidence="6">PinX1-related protein 1</fullName>
    </recommendedName>
</protein>
<dbReference type="GO" id="GO:0006364">
    <property type="term" value="P:rRNA processing"/>
    <property type="evidence" value="ECO:0007669"/>
    <property type="project" value="UniProtKB-KW"/>
</dbReference>
<evidence type="ECO:0000313" key="10">
    <source>
        <dbReference type="EMBL" id="KJZ72647.1"/>
    </source>
</evidence>
<keyword evidence="11" id="KW-1185">Reference proteome</keyword>
<dbReference type="EMBL" id="KQ030544">
    <property type="protein sequence ID" value="KJZ72647.1"/>
    <property type="molecule type" value="Genomic_DNA"/>
</dbReference>
<keyword evidence="3" id="KW-0698">rRNA processing</keyword>
<feature type="region of interest" description="Disordered" evidence="8">
    <location>
        <begin position="143"/>
        <end position="349"/>
    </location>
</feature>
<dbReference type="OrthoDB" id="29523at2759"/>
<feature type="compositionally biased region" description="Polar residues" evidence="8">
    <location>
        <begin position="211"/>
        <end position="222"/>
    </location>
</feature>
<dbReference type="GO" id="GO:0003676">
    <property type="term" value="F:nucleic acid binding"/>
    <property type="evidence" value="ECO:0007669"/>
    <property type="project" value="InterPro"/>
</dbReference>
<dbReference type="AlphaFoldDB" id="A0A0F7ZYK8"/>
<accession>A0A0F7ZYK8</accession>
<feature type="compositionally biased region" description="Basic residues" evidence="8">
    <location>
        <begin position="169"/>
        <end position="178"/>
    </location>
</feature>
<dbReference type="PROSITE" id="PS50174">
    <property type="entry name" value="G_PATCH"/>
    <property type="match status" value="1"/>
</dbReference>
<feature type="compositionally biased region" description="Basic residues" evidence="8">
    <location>
        <begin position="288"/>
        <end position="299"/>
    </location>
</feature>
<evidence type="ECO:0000256" key="1">
    <source>
        <dbReference type="ARBA" id="ARBA00004604"/>
    </source>
</evidence>
<proteinExistence type="inferred from homology"/>
<keyword evidence="4" id="KW-0539">Nucleus</keyword>
<evidence type="ECO:0000256" key="8">
    <source>
        <dbReference type="SAM" id="MobiDB-lite"/>
    </source>
</evidence>
<dbReference type="GO" id="GO:0005730">
    <property type="term" value="C:nucleolus"/>
    <property type="evidence" value="ECO:0007669"/>
    <property type="project" value="UniProtKB-SubCell"/>
</dbReference>
<dbReference type="InterPro" id="IPR050656">
    <property type="entry name" value="PINX1"/>
</dbReference>
<organism evidence="10 11">
    <name type="scientific">Hirsutella minnesotensis 3608</name>
    <dbReference type="NCBI Taxonomy" id="1043627"/>
    <lineage>
        <taxon>Eukaryota</taxon>
        <taxon>Fungi</taxon>
        <taxon>Dikarya</taxon>
        <taxon>Ascomycota</taxon>
        <taxon>Pezizomycotina</taxon>
        <taxon>Sordariomycetes</taxon>
        <taxon>Hypocreomycetidae</taxon>
        <taxon>Hypocreales</taxon>
        <taxon>Ophiocordycipitaceae</taxon>
        <taxon>Hirsutella</taxon>
    </lineage>
</organism>
<name>A0A0F7ZYK8_9HYPO</name>
<comment type="subcellular location">
    <subcellularLocation>
        <location evidence="1">Nucleus</location>
        <location evidence="1">Nucleolus</location>
    </subcellularLocation>
</comment>
<evidence type="ECO:0000256" key="5">
    <source>
        <dbReference type="ARBA" id="ARBA00038007"/>
    </source>
</evidence>
<evidence type="ECO:0000256" key="6">
    <source>
        <dbReference type="ARBA" id="ARBA00041961"/>
    </source>
</evidence>
<feature type="domain" description="G-patch" evidence="9">
    <location>
        <begin position="26"/>
        <end position="80"/>
    </location>
</feature>
<reference evidence="10 11" key="1">
    <citation type="journal article" date="2014" name="Genome Biol. Evol.">
        <title>Comparative genomics and transcriptomics analyses reveal divergent lifestyle features of nematode endoparasitic fungus Hirsutella minnesotensis.</title>
        <authorList>
            <person name="Lai Y."/>
            <person name="Liu K."/>
            <person name="Zhang X."/>
            <person name="Zhang X."/>
            <person name="Li K."/>
            <person name="Wang N."/>
            <person name="Shu C."/>
            <person name="Wu Y."/>
            <person name="Wang C."/>
            <person name="Bushley K.E."/>
            <person name="Xiang M."/>
            <person name="Liu X."/>
        </authorList>
    </citation>
    <scope>NUCLEOTIDE SEQUENCE [LARGE SCALE GENOMIC DNA]</scope>
    <source>
        <strain evidence="10 11">3608</strain>
    </source>
</reference>
<feature type="compositionally biased region" description="Low complexity" evidence="8">
    <location>
        <begin position="325"/>
        <end position="344"/>
    </location>
</feature>
<dbReference type="Proteomes" id="UP000054481">
    <property type="component" value="Unassembled WGS sequence"/>
</dbReference>